<keyword evidence="3" id="KW-0732">Signal</keyword>
<dbReference type="Proteomes" id="UP000058012">
    <property type="component" value="Unassembled WGS sequence"/>
</dbReference>
<evidence type="ECO:0000256" key="3">
    <source>
        <dbReference type="ARBA" id="ARBA00022729"/>
    </source>
</evidence>
<accession>A0A124JTF8</accession>
<comment type="caution">
    <text evidence="8">The sequence shown here is derived from an EMBL/GenBank/DDBJ whole genome shotgun (WGS) entry which is preliminary data.</text>
</comment>
<evidence type="ECO:0000256" key="4">
    <source>
        <dbReference type="ARBA" id="ARBA00022798"/>
    </source>
</evidence>
<sequence length="357" mass="38569">MVIRLALPPMLVLGMVMTAVPLAAKPLVFAHRGASAWLPEETLPAYEKAIADGADFIEPDLVPTKDGVLVARHESNITETTDVAAHPEFAARRAVKVIDGQRQEGWFTEDFMLAELKTLRAKERLGALRPESMAHDGAFEVATFEEIVALAARHGKRVGLIPELKHPTYFAGLGFDTPGKLVAAIKASNTLRRAPVIVQCFEVATLKRLHRELAGRRNVALFQLIQSPEVKQPADIIAAGGTLTFDEMVTPRGLAEIATYAQWIGPPLRRVIPLDGAGNAGAPSMLIADAHKTGLKVGVFTFRPENQFLPGNLQNGGPGERWPHGMMADVRTFVAAGVDGFFTDDPALARAALDERG</sequence>
<evidence type="ECO:0000256" key="6">
    <source>
        <dbReference type="ARBA" id="ARBA00047512"/>
    </source>
</evidence>
<dbReference type="Gene3D" id="3.20.20.190">
    <property type="entry name" value="Phosphatidylinositol (PI) phosphodiesterase"/>
    <property type="match status" value="1"/>
</dbReference>
<evidence type="ECO:0000259" key="7">
    <source>
        <dbReference type="PROSITE" id="PS51704"/>
    </source>
</evidence>
<keyword evidence="4" id="KW-0319">Glycerol metabolism</keyword>
<dbReference type="PROSITE" id="PS51704">
    <property type="entry name" value="GP_PDE"/>
    <property type="match status" value="1"/>
</dbReference>
<proteinExistence type="inferred from homology"/>
<dbReference type="AlphaFoldDB" id="A0A124JTF8"/>
<evidence type="ECO:0000313" key="9">
    <source>
        <dbReference type="Proteomes" id="UP000058012"/>
    </source>
</evidence>
<dbReference type="RefSeq" id="WP_067912668.1">
    <property type="nucleotide sequence ID" value="NZ_KQ954246.1"/>
</dbReference>
<dbReference type="EMBL" id="LLZS01000009">
    <property type="protein sequence ID" value="KUR70145.1"/>
    <property type="molecule type" value="Genomic_DNA"/>
</dbReference>
<dbReference type="OrthoDB" id="9795622at2"/>
<dbReference type="GO" id="GO:0042597">
    <property type="term" value="C:periplasmic space"/>
    <property type="evidence" value="ECO:0007669"/>
    <property type="project" value="TreeGrafter"/>
</dbReference>
<dbReference type="EC" id="3.1.4.46" evidence="2"/>
<dbReference type="STRING" id="1117702.AQZ52_14865"/>
<organism evidence="8 9">
    <name type="scientific">Novosphingobium fuchskuhlense</name>
    <dbReference type="NCBI Taxonomy" id="1117702"/>
    <lineage>
        <taxon>Bacteria</taxon>
        <taxon>Pseudomonadati</taxon>
        <taxon>Pseudomonadota</taxon>
        <taxon>Alphaproteobacteria</taxon>
        <taxon>Sphingomonadales</taxon>
        <taxon>Sphingomonadaceae</taxon>
        <taxon>Novosphingobium</taxon>
    </lineage>
</organism>
<dbReference type="Pfam" id="PF03009">
    <property type="entry name" value="GDPD"/>
    <property type="match status" value="1"/>
</dbReference>
<dbReference type="PANTHER" id="PTHR43620">
    <property type="entry name" value="GLYCEROPHOSPHORYL DIESTER PHOSPHODIESTERASE"/>
    <property type="match status" value="1"/>
</dbReference>
<reference evidence="8 9" key="1">
    <citation type="submission" date="2015-10" db="EMBL/GenBank/DDBJ databases">
        <title>Draft genome sequence of Novosphingobium fuchskuhlense DSM 25065 isolated from a surface water sample of the southwest basin of Lake Grosse Fuchskuhle.</title>
        <authorList>
            <person name="Ruckert C."/>
            <person name="Winkler A."/>
            <person name="Glaeser J."/>
            <person name="Grossart H.-P."/>
            <person name="Kalinowski J."/>
            <person name="Glaeser S."/>
        </authorList>
    </citation>
    <scope>NUCLEOTIDE SEQUENCE [LARGE SCALE GENOMIC DNA]</scope>
    <source>
        <strain evidence="8 9">FNE08-7</strain>
    </source>
</reference>
<dbReference type="GO" id="GO:0006629">
    <property type="term" value="P:lipid metabolic process"/>
    <property type="evidence" value="ECO:0007669"/>
    <property type="project" value="InterPro"/>
</dbReference>
<dbReference type="SUPFAM" id="SSF51695">
    <property type="entry name" value="PLC-like phosphodiesterases"/>
    <property type="match status" value="1"/>
</dbReference>
<keyword evidence="9" id="KW-1185">Reference proteome</keyword>
<keyword evidence="5" id="KW-0378">Hydrolase</keyword>
<dbReference type="GO" id="GO:0006071">
    <property type="term" value="P:glycerol metabolic process"/>
    <property type="evidence" value="ECO:0007669"/>
    <property type="project" value="UniProtKB-KW"/>
</dbReference>
<dbReference type="InterPro" id="IPR030395">
    <property type="entry name" value="GP_PDE_dom"/>
</dbReference>
<gene>
    <name evidence="8" type="ORF">AQZ52_14865</name>
</gene>
<dbReference type="InterPro" id="IPR017946">
    <property type="entry name" value="PLC-like_Pdiesterase_TIM-brl"/>
</dbReference>
<protein>
    <recommendedName>
        <fullName evidence="2">glycerophosphodiester phosphodiesterase</fullName>
        <ecNumber evidence="2">3.1.4.46</ecNumber>
    </recommendedName>
</protein>
<dbReference type="PANTHER" id="PTHR43620:SF7">
    <property type="entry name" value="GLYCEROPHOSPHODIESTER PHOSPHODIESTERASE GDPD5-RELATED"/>
    <property type="match status" value="1"/>
</dbReference>
<evidence type="ECO:0000313" key="8">
    <source>
        <dbReference type="EMBL" id="KUR70145.1"/>
    </source>
</evidence>
<evidence type="ECO:0000256" key="5">
    <source>
        <dbReference type="ARBA" id="ARBA00022801"/>
    </source>
</evidence>
<evidence type="ECO:0000256" key="1">
    <source>
        <dbReference type="ARBA" id="ARBA00007277"/>
    </source>
</evidence>
<name>A0A124JTF8_9SPHN</name>
<evidence type="ECO:0000256" key="2">
    <source>
        <dbReference type="ARBA" id="ARBA00012247"/>
    </source>
</evidence>
<comment type="catalytic activity">
    <reaction evidence="6">
        <text>a sn-glycero-3-phosphodiester + H2O = an alcohol + sn-glycerol 3-phosphate + H(+)</text>
        <dbReference type="Rhea" id="RHEA:12969"/>
        <dbReference type="ChEBI" id="CHEBI:15377"/>
        <dbReference type="ChEBI" id="CHEBI:15378"/>
        <dbReference type="ChEBI" id="CHEBI:30879"/>
        <dbReference type="ChEBI" id="CHEBI:57597"/>
        <dbReference type="ChEBI" id="CHEBI:83408"/>
        <dbReference type="EC" id="3.1.4.46"/>
    </reaction>
</comment>
<comment type="similarity">
    <text evidence="1">Belongs to the glycerophosphoryl diester phosphodiesterase family.</text>
</comment>
<feature type="domain" description="GP-PDE" evidence="7">
    <location>
        <begin position="26"/>
        <end position="353"/>
    </location>
</feature>
<dbReference type="GO" id="GO:0008889">
    <property type="term" value="F:glycerophosphodiester phosphodiesterase activity"/>
    <property type="evidence" value="ECO:0007669"/>
    <property type="project" value="UniProtKB-EC"/>
</dbReference>